<keyword evidence="9 10" id="KW-0238">DNA-binding</keyword>
<dbReference type="PROSITE" id="PS51192">
    <property type="entry name" value="HELICASE_ATP_BIND_1"/>
    <property type="match status" value="1"/>
</dbReference>
<evidence type="ECO:0000259" key="11">
    <source>
        <dbReference type="PROSITE" id="PS51192"/>
    </source>
</evidence>
<dbReference type="EMBL" id="VMRX01000035">
    <property type="protein sequence ID" value="TVT31995.1"/>
    <property type="molecule type" value="Genomic_DNA"/>
</dbReference>
<evidence type="ECO:0000256" key="2">
    <source>
        <dbReference type="ARBA" id="ARBA00008598"/>
    </source>
</evidence>
<dbReference type="GO" id="GO:0009035">
    <property type="term" value="F:type I site-specific deoxyribonuclease activity"/>
    <property type="evidence" value="ECO:0007669"/>
    <property type="project" value="UniProtKB-EC"/>
</dbReference>
<dbReference type="Pfam" id="PF22679">
    <property type="entry name" value="T1R_D3-like"/>
    <property type="match status" value="1"/>
</dbReference>
<comment type="similarity">
    <text evidence="2 10">Belongs to the HsdR family.</text>
</comment>
<keyword evidence="3" id="KW-0540">Nuclease</keyword>
<evidence type="ECO:0000256" key="9">
    <source>
        <dbReference type="ARBA" id="ARBA00023125"/>
    </source>
</evidence>
<dbReference type="InterPro" id="IPR022625">
    <property type="entry name" value="TypeI_RM_Rsu_C"/>
</dbReference>
<dbReference type="PANTHER" id="PTHR30195">
    <property type="entry name" value="TYPE I SITE-SPECIFIC DEOXYRIBONUCLEASE PROTEIN SUBUNIT M AND R"/>
    <property type="match status" value="1"/>
</dbReference>
<dbReference type="InterPro" id="IPR027417">
    <property type="entry name" value="P-loop_NTPase"/>
</dbReference>
<evidence type="ECO:0000256" key="7">
    <source>
        <dbReference type="ARBA" id="ARBA00022801"/>
    </source>
</evidence>
<dbReference type="GO" id="GO:0005524">
    <property type="term" value="F:ATP binding"/>
    <property type="evidence" value="ECO:0007669"/>
    <property type="project" value="UniProtKB-KW"/>
</dbReference>
<comment type="catalytic activity">
    <reaction evidence="1 10">
        <text>Endonucleolytic cleavage of DNA to give random double-stranded fragments with terminal 5'-phosphates, ATP is simultaneously hydrolyzed.</text>
        <dbReference type="EC" id="3.1.21.3"/>
    </reaction>
</comment>
<organism evidence="12 13">
    <name type="scientific">Marinobacter vinifirmus</name>
    <dbReference type="NCBI Taxonomy" id="355591"/>
    <lineage>
        <taxon>Bacteria</taxon>
        <taxon>Pseudomonadati</taxon>
        <taxon>Pseudomonadota</taxon>
        <taxon>Gammaproteobacteria</taxon>
        <taxon>Pseudomonadales</taxon>
        <taxon>Marinobacteraceae</taxon>
        <taxon>Marinobacter</taxon>
    </lineage>
</organism>
<reference evidence="12 13" key="1">
    <citation type="submission" date="2019-07" db="EMBL/GenBank/DDBJ databases">
        <title>The pathways for chlorine oxyanion respiration interact through the shared metabolite chlorate.</title>
        <authorList>
            <person name="Barnum T.P."/>
            <person name="Cheng Y."/>
            <person name="Hill K.A."/>
            <person name="Lucas L.N."/>
            <person name="Carlson H.K."/>
            <person name="Coates J.D."/>
        </authorList>
    </citation>
    <scope>NUCLEOTIDE SEQUENCE [LARGE SCALE GENOMIC DNA]</scope>
    <source>
        <strain evidence="12">UCB</strain>
    </source>
</reference>
<protein>
    <recommendedName>
        <fullName evidence="10">Type I restriction enzyme endonuclease subunit</fullName>
        <shortName evidence="10">R protein</shortName>
        <ecNumber evidence="10">3.1.21.3</ecNumber>
    </recommendedName>
</protein>
<dbReference type="GO" id="GO:0009307">
    <property type="term" value="P:DNA restriction-modification system"/>
    <property type="evidence" value="ECO:0007669"/>
    <property type="project" value="UniProtKB-KW"/>
</dbReference>
<dbReference type="InterPro" id="IPR004473">
    <property type="entry name" value="Restrct_endonuc_typeI_HsdR"/>
</dbReference>
<dbReference type="EC" id="3.1.21.3" evidence="10"/>
<evidence type="ECO:0000256" key="6">
    <source>
        <dbReference type="ARBA" id="ARBA00022759"/>
    </source>
</evidence>
<dbReference type="GO" id="GO:0003677">
    <property type="term" value="F:DNA binding"/>
    <property type="evidence" value="ECO:0007669"/>
    <property type="project" value="UniProtKB-KW"/>
</dbReference>
<dbReference type="SUPFAM" id="SSF52540">
    <property type="entry name" value="P-loop containing nucleoside triphosphate hydrolases"/>
    <property type="match status" value="1"/>
</dbReference>
<dbReference type="AlphaFoldDB" id="A0A558B652"/>
<dbReference type="InterPro" id="IPR040980">
    <property type="entry name" value="SWI2_SNF2"/>
</dbReference>
<dbReference type="Pfam" id="PF12008">
    <property type="entry name" value="EcoR124_C"/>
    <property type="match status" value="1"/>
</dbReference>
<dbReference type="Gene3D" id="1.20.58.2040">
    <property type="match status" value="1"/>
</dbReference>
<evidence type="ECO:0000256" key="3">
    <source>
        <dbReference type="ARBA" id="ARBA00022722"/>
    </source>
</evidence>
<evidence type="ECO:0000256" key="1">
    <source>
        <dbReference type="ARBA" id="ARBA00000851"/>
    </source>
</evidence>
<sequence>MIDYKAIAETNQFIVLDRYTKCVQLSETYQSEYDLEREFIADLENQGYEYLPDLNSPDALLANVRQQLQTLNKLQFSESEWQRFVETFLDRPSETVIDKTRKVHDDYIHDFVFDDGRIQNIYLLDKKNVTRNKLQVIKQFEQTGSHANRYDVTILVNGLPMVQVELKRRGVAIREAFNQVHRYSKESFNSEHSLFKFLQLFVISNGTDTRYFANTTQRDKNNFDFTMHWAKADNSLIKDLKDFTTTFFQRNTLLEVLLKYSVFDVSNTLLVMRPYQIAATERILWKIKSSHASKNWSKPESGGYVWHTTGSGKTLTSFKAARLATELAVIDKVFFVVDRKDLDYQTMKEYQRFSPDSVNGSDSTAGLKRNLDKEDNKIVVTTIQKLNNLMKSENDLPIYTRQVVFIFDECHRSQFGEAQKNLKKKFKRFYQFGFTGTPIFPQNALGAETTASVFGRELHSYVITDAIRDEKVLKFKVDYNDVRPQFKAIETEQDETKLTAAENRQALLHPERIREVSQYILNHYRQKTHRLQPGAMGFNAMFAVSSVNAAKLYYESLNQLQAENDKPLRIATIFSFAANEEQDAIGDIADESFEVSAMNSSAKEFLNAAIADYNALFKTSFSVDSNGFQNYYRDLAKRVKSRDIDLLIVVGMFLTGFDAPVLNTLFVDKNLRYHGLIQAFSRTNRIYDATKTFGNIVTFRDLEKATIDAITLFGDKNTKNVVLEKSYKEYMEGFTDLVTGEARRGFMTVVAELEQRFPAPDEIVKEKDRKAFAKLFGEYLRVENILQNFDEFASLKALQTIDTSDPAEVEAFKAKHYLSDDDLAALKSIRLPSERKIQDYRSTYNDIRDWIRREKAGNNNDQSSIDWDDVVFEVDLLKSQEINLDYILELIFEHTKKTKSKSDLIDEVRRLIRASLGNRAKESLVVDFINQADLDEIPDKASVIDAFFTYARSEQQREAQALITAEKLNAEAARRYIATSLKREHASDNGTELNNILPKMSPLNPQYLTKKQSVFEKVSAFVEKFKGVGGKV</sequence>
<dbReference type="NCBIfam" id="TIGR00348">
    <property type="entry name" value="hsdR"/>
    <property type="match status" value="1"/>
</dbReference>
<dbReference type="CDD" id="cd18800">
    <property type="entry name" value="SF2_C_EcoR124I-like"/>
    <property type="match status" value="1"/>
</dbReference>
<keyword evidence="5 10" id="KW-0680">Restriction system</keyword>
<dbReference type="PANTHER" id="PTHR30195:SF16">
    <property type="entry name" value="TYPE I RESTRICTION ENZYME ENDONUCLEASE SUBUNIT"/>
    <property type="match status" value="1"/>
</dbReference>
<gene>
    <name evidence="12" type="ORF">FHK81_13360</name>
</gene>
<dbReference type="InterPro" id="IPR014001">
    <property type="entry name" value="Helicase_ATP-bd"/>
</dbReference>
<evidence type="ECO:0000313" key="12">
    <source>
        <dbReference type="EMBL" id="TVT31995.1"/>
    </source>
</evidence>
<dbReference type="InterPro" id="IPR055180">
    <property type="entry name" value="HsdR_RecA-like_helicase_dom_2"/>
</dbReference>
<comment type="caution">
    <text evidence="12">The sequence shown here is derived from an EMBL/GenBank/DDBJ whole genome shotgun (WGS) entry which is preliminary data.</text>
</comment>
<evidence type="ECO:0000256" key="4">
    <source>
        <dbReference type="ARBA" id="ARBA00022741"/>
    </source>
</evidence>
<comment type="subunit">
    <text evidence="10">The type I restriction/modification system is composed of three polypeptides R, M and S.</text>
</comment>
<evidence type="ECO:0000256" key="5">
    <source>
        <dbReference type="ARBA" id="ARBA00022747"/>
    </source>
</evidence>
<feature type="domain" description="Helicase ATP-binding" evidence="11">
    <location>
        <begin position="294"/>
        <end position="439"/>
    </location>
</feature>
<dbReference type="CDD" id="cd18030">
    <property type="entry name" value="DEXHc_RE_I_HsdR"/>
    <property type="match status" value="1"/>
</dbReference>
<accession>A0A558B652</accession>
<dbReference type="InterPro" id="IPR007409">
    <property type="entry name" value="Restrct_endonuc_type1_HsdR_N"/>
</dbReference>
<keyword evidence="4 10" id="KW-0547">Nucleotide-binding</keyword>
<dbReference type="Gene3D" id="3.40.50.300">
    <property type="entry name" value="P-loop containing nucleotide triphosphate hydrolases"/>
    <property type="match status" value="2"/>
</dbReference>
<proteinExistence type="inferred from homology"/>
<dbReference type="CDD" id="cd22332">
    <property type="entry name" value="HsdR_N"/>
    <property type="match status" value="1"/>
</dbReference>
<evidence type="ECO:0000256" key="8">
    <source>
        <dbReference type="ARBA" id="ARBA00022840"/>
    </source>
</evidence>
<name>A0A558B652_9GAMM</name>
<dbReference type="Pfam" id="PF18766">
    <property type="entry name" value="SWI2_SNF2"/>
    <property type="match status" value="1"/>
</dbReference>
<evidence type="ECO:0000313" key="13">
    <source>
        <dbReference type="Proteomes" id="UP000319142"/>
    </source>
</evidence>
<dbReference type="RefSeq" id="WP_273134188.1">
    <property type="nucleotide sequence ID" value="NZ_VMRX01000035.1"/>
</dbReference>
<dbReference type="Proteomes" id="UP000319142">
    <property type="component" value="Unassembled WGS sequence"/>
</dbReference>
<keyword evidence="6 12" id="KW-0255">Endonuclease</keyword>
<comment type="function">
    <text evidence="10">Subunit R is required for both nuclease and ATPase activities, but not for modification.</text>
</comment>
<keyword evidence="8 10" id="KW-0067">ATP-binding</keyword>
<dbReference type="Pfam" id="PF04313">
    <property type="entry name" value="HSDR_N"/>
    <property type="match status" value="1"/>
</dbReference>
<keyword evidence="7 10" id="KW-0378">Hydrolase</keyword>
<dbReference type="InterPro" id="IPR051268">
    <property type="entry name" value="Type-I_R_enzyme_R_subunit"/>
</dbReference>
<dbReference type="Gene3D" id="3.90.1570.50">
    <property type="match status" value="2"/>
</dbReference>
<dbReference type="SMART" id="SM00487">
    <property type="entry name" value="DEXDc"/>
    <property type="match status" value="1"/>
</dbReference>
<dbReference type="Gene3D" id="1.10.10.2110">
    <property type="match status" value="1"/>
</dbReference>
<evidence type="ECO:0000256" key="10">
    <source>
        <dbReference type="RuleBase" id="RU364115"/>
    </source>
</evidence>